<dbReference type="SUPFAM" id="SSF53383">
    <property type="entry name" value="PLP-dependent transferases"/>
    <property type="match status" value="1"/>
</dbReference>
<evidence type="ECO:0000259" key="6">
    <source>
        <dbReference type="Pfam" id="PF00155"/>
    </source>
</evidence>
<dbReference type="InterPro" id="IPR015424">
    <property type="entry name" value="PyrdxlP-dep_Trfase"/>
</dbReference>
<gene>
    <name evidence="7" type="ORF">GIY23_04260</name>
</gene>
<organism evidence="7 8">
    <name type="scientific">Allosaccharopolyspora coralli</name>
    <dbReference type="NCBI Taxonomy" id="2665642"/>
    <lineage>
        <taxon>Bacteria</taxon>
        <taxon>Bacillati</taxon>
        <taxon>Actinomycetota</taxon>
        <taxon>Actinomycetes</taxon>
        <taxon>Pseudonocardiales</taxon>
        <taxon>Pseudonocardiaceae</taxon>
        <taxon>Allosaccharopolyspora</taxon>
    </lineage>
</organism>
<dbReference type="GO" id="GO:0030170">
    <property type="term" value="F:pyridoxal phosphate binding"/>
    <property type="evidence" value="ECO:0007669"/>
    <property type="project" value="InterPro"/>
</dbReference>
<dbReference type="EMBL" id="CP045929">
    <property type="protein sequence ID" value="QGK68860.1"/>
    <property type="molecule type" value="Genomic_DNA"/>
</dbReference>
<dbReference type="NCBIfam" id="TIGR03539">
    <property type="entry name" value="DapC_actino"/>
    <property type="match status" value="1"/>
</dbReference>
<accession>A0A5Q3Q4V3</accession>
<evidence type="ECO:0000256" key="5">
    <source>
        <dbReference type="SAM" id="MobiDB-lite"/>
    </source>
</evidence>
<dbReference type="KEGG" id="sace:GIY23_04260"/>
<dbReference type="EC" id="2.6.1.-" evidence="4"/>
<feature type="domain" description="Aminotransferase class I/classII large" evidence="6">
    <location>
        <begin position="117"/>
        <end position="449"/>
    </location>
</feature>
<dbReference type="AlphaFoldDB" id="A0A5Q3Q4V3"/>
<dbReference type="PANTHER" id="PTHR42832:SF3">
    <property type="entry name" value="L-GLUTAMINE--4-(METHYLSULFANYL)-2-OXOBUTANOATE AMINOTRANSFERASE"/>
    <property type="match status" value="1"/>
</dbReference>
<evidence type="ECO:0000256" key="4">
    <source>
        <dbReference type="RuleBase" id="RU000481"/>
    </source>
</evidence>
<keyword evidence="8" id="KW-1185">Reference proteome</keyword>
<comment type="similarity">
    <text evidence="4">Belongs to the class-I pyridoxal-phosphate-dependent aminotransferase family.</text>
</comment>
<dbReference type="InterPro" id="IPR015422">
    <property type="entry name" value="PyrdxlP-dep_Trfase_small"/>
</dbReference>
<reference evidence="8" key="1">
    <citation type="submission" date="2019-11" db="EMBL/GenBank/DDBJ databases">
        <title>The complete genome sequence of Saccharopolyspora sp. E2A.</title>
        <authorList>
            <person name="Zhang G."/>
        </authorList>
    </citation>
    <scope>NUCLEOTIDE SEQUENCE [LARGE SCALE GENOMIC DNA]</scope>
    <source>
        <strain evidence="8">E2A</strain>
    </source>
</reference>
<dbReference type="PANTHER" id="PTHR42832">
    <property type="entry name" value="AMINO ACID AMINOTRANSFERASE"/>
    <property type="match status" value="1"/>
</dbReference>
<comment type="cofactor">
    <cofactor evidence="1 4">
        <name>pyridoxal 5'-phosphate</name>
        <dbReference type="ChEBI" id="CHEBI:597326"/>
    </cofactor>
</comment>
<dbReference type="Pfam" id="PF00155">
    <property type="entry name" value="Aminotran_1_2"/>
    <property type="match status" value="1"/>
</dbReference>
<name>A0A5Q3Q4V3_9PSEU</name>
<feature type="region of interest" description="Disordered" evidence="5">
    <location>
        <begin position="31"/>
        <end position="92"/>
    </location>
</feature>
<evidence type="ECO:0000256" key="1">
    <source>
        <dbReference type="ARBA" id="ARBA00001933"/>
    </source>
</evidence>
<dbReference type="Gene3D" id="3.40.640.10">
    <property type="entry name" value="Type I PLP-dependent aspartate aminotransferase-like (Major domain)"/>
    <property type="match status" value="1"/>
</dbReference>
<evidence type="ECO:0000256" key="2">
    <source>
        <dbReference type="ARBA" id="ARBA00022576"/>
    </source>
</evidence>
<sequence length="451" mass="48538">MPRRLHLRRRADALHPPRRVRRLRRLRTGLPGRGHLLRGRRSRGVGGVHEGQRRLLRRPGLARWRRQGRQGRLRRRARHEPPAAGRMTGLAGPRLPEFPWDSLTRLGEVARAHPGGVVTLSVGTPVDPVPEVIREALASVSDVPGYPATHGTSELREAAVGALRRRHGVTGVDAEDVLPTIGSKELVAWLPTLLGVGPGDVVAIPELAYPTYEVGAQLVGAEVVRLAPGEAPPAGTALMWVNSPSNPTGRVAGAEALASSVRAARALGAVVASDECYLALGWDAQPVSVLNPEVSGGAFDGLLSVHSLSKTSNLAGYRAGFVTGDPALVRRLLEVRKHAGMIMPRPVQQAMVAALTDDEHMAVQRESYRRRRAVLRTALEGAGFTVEHSEAGLYLWATRGDDAWDTVEWLAERGILVAPGTFYGPDGGRHVRVALTASDERIDTAAQRLSA</sequence>
<evidence type="ECO:0000313" key="8">
    <source>
        <dbReference type="Proteomes" id="UP000371041"/>
    </source>
</evidence>
<protein>
    <recommendedName>
        <fullName evidence="4">Aminotransferase</fullName>
        <ecNumber evidence="4">2.6.1.-</ecNumber>
    </recommendedName>
</protein>
<dbReference type="CDD" id="cd00609">
    <property type="entry name" value="AAT_like"/>
    <property type="match status" value="1"/>
</dbReference>
<dbReference type="InterPro" id="IPR004839">
    <property type="entry name" value="Aminotransferase_I/II_large"/>
</dbReference>
<dbReference type="Gene3D" id="3.90.1150.10">
    <property type="entry name" value="Aspartate Aminotransferase, domain 1"/>
    <property type="match status" value="1"/>
</dbReference>
<dbReference type="Proteomes" id="UP000371041">
    <property type="component" value="Chromosome"/>
</dbReference>
<proteinExistence type="inferred from homology"/>
<keyword evidence="2 4" id="KW-0032">Aminotransferase</keyword>
<dbReference type="GO" id="GO:0008483">
    <property type="term" value="F:transaminase activity"/>
    <property type="evidence" value="ECO:0007669"/>
    <property type="project" value="UniProtKB-KW"/>
</dbReference>
<dbReference type="InterPro" id="IPR015421">
    <property type="entry name" value="PyrdxlP-dep_Trfase_major"/>
</dbReference>
<feature type="compositionally biased region" description="Basic residues" evidence="5">
    <location>
        <begin position="63"/>
        <end position="78"/>
    </location>
</feature>
<dbReference type="InterPro" id="IPR019880">
    <property type="entry name" value="OxyQ"/>
</dbReference>
<dbReference type="InterPro" id="IPR004838">
    <property type="entry name" value="NHTrfase_class1_PyrdxlP-BS"/>
</dbReference>
<evidence type="ECO:0000256" key="3">
    <source>
        <dbReference type="ARBA" id="ARBA00022679"/>
    </source>
</evidence>
<evidence type="ECO:0000313" key="7">
    <source>
        <dbReference type="EMBL" id="QGK68860.1"/>
    </source>
</evidence>
<dbReference type="PROSITE" id="PS00105">
    <property type="entry name" value="AA_TRANSFER_CLASS_1"/>
    <property type="match status" value="1"/>
</dbReference>
<dbReference type="InterPro" id="IPR050881">
    <property type="entry name" value="LL-DAP_aminotransferase"/>
</dbReference>
<keyword evidence="3 4" id="KW-0808">Transferase</keyword>